<proteinExistence type="predicted"/>
<name>A0A0W8FJA3_9ZZZZ</name>
<sequence length="44" mass="4783">MPTCSDCAFYTKKTETEGECSINGPVAADRDAGRCPSRTFRPRG</sequence>
<evidence type="ECO:0000313" key="1">
    <source>
        <dbReference type="EMBL" id="KUG20833.1"/>
    </source>
</evidence>
<comment type="caution">
    <text evidence="1">The sequence shown here is derived from an EMBL/GenBank/DDBJ whole genome shotgun (WGS) entry which is preliminary data.</text>
</comment>
<organism evidence="1">
    <name type="scientific">hydrocarbon metagenome</name>
    <dbReference type="NCBI Taxonomy" id="938273"/>
    <lineage>
        <taxon>unclassified sequences</taxon>
        <taxon>metagenomes</taxon>
        <taxon>ecological metagenomes</taxon>
    </lineage>
</organism>
<gene>
    <name evidence="1" type="ORF">ASZ90_009414</name>
</gene>
<accession>A0A0W8FJA3</accession>
<dbReference type="AlphaFoldDB" id="A0A0W8FJA3"/>
<protein>
    <submittedName>
        <fullName evidence="1">Uncharacterized protein</fullName>
    </submittedName>
</protein>
<reference evidence="1" key="1">
    <citation type="journal article" date="2015" name="Proc. Natl. Acad. Sci. U.S.A.">
        <title>Networks of energetic and metabolic interactions define dynamics in microbial communities.</title>
        <authorList>
            <person name="Embree M."/>
            <person name="Liu J.K."/>
            <person name="Al-Bassam M.M."/>
            <person name="Zengler K."/>
        </authorList>
    </citation>
    <scope>NUCLEOTIDE SEQUENCE</scope>
</reference>
<dbReference type="EMBL" id="LNQE01001135">
    <property type="protein sequence ID" value="KUG20833.1"/>
    <property type="molecule type" value="Genomic_DNA"/>
</dbReference>